<proteinExistence type="predicted"/>
<gene>
    <name evidence="1" type="ORF">H3H37_00460</name>
</gene>
<protein>
    <submittedName>
        <fullName evidence="1">Uncharacterized protein</fullName>
    </submittedName>
</protein>
<dbReference type="AlphaFoldDB" id="A0A7W2EN76"/>
<evidence type="ECO:0000313" key="2">
    <source>
        <dbReference type="Proteomes" id="UP000534388"/>
    </source>
</evidence>
<organism evidence="1 2">
    <name type="scientific">Rugamonas brunnea</name>
    <dbReference type="NCBI Taxonomy" id="2758569"/>
    <lineage>
        <taxon>Bacteria</taxon>
        <taxon>Pseudomonadati</taxon>
        <taxon>Pseudomonadota</taxon>
        <taxon>Betaproteobacteria</taxon>
        <taxon>Burkholderiales</taxon>
        <taxon>Oxalobacteraceae</taxon>
        <taxon>Telluria group</taxon>
        <taxon>Rugamonas</taxon>
    </lineage>
</organism>
<dbReference type="RefSeq" id="WP_182159005.1">
    <property type="nucleotide sequence ID" value="NZ_JACEZT010000001.1"/>
</dbReference>
<accession>A0A7W2EN76</accession>
<evidence type="ECO:0000313" key="1">
    <source>
        <dbReference type="EMBL" id="MBA5635538.1"/>
    </source>
</evidence>
<name>A0A7W2EN76_9BURK</name>
<dbReference type="EMBL" id="JACEZT010000001">
    <property type="protein sequence ID" value="MBA5635538.1"/>
    <property type="molecule type" value="Genomic_DNA"/>
</dbReference>
<keyword evidence="2" id="KW-1185">Reference proteome</keyword>
<sequence length="68" mass="7556">MHGWLLAKVENQRADVFTISPPTTHGNSGTIESDSKKCMDFLMAIKVQKCMWLACFPLLENSLLISSA</sequence>
<comment type="caution">
    <text evidence="1">The sequence shown here is derived from an EMBL/GenBank/DDBJ whole genome shotgun (WGS) entry which is preliminary data.</text>
</comment>
<reference evidence="1 2" key="1">
    <citation type="submission" date="2020-07" db="EMBL/GenBank/DDBJ databases">
        <title>Novel species isolated from subtropical streams in China.</title>
        <authorList>
            <person name="Lu H."/>
        </authorList>
    </citation>
    <scope>NUCLEOTIDE SEQUENCE [LARGE SCALE GENOMIC DNA]</scope>
    <source>
        <strain evidence="1 2">LX20W</strain>
    </source>
</reference>
<dbReference type="Proteomes" id="UP000534388">
    <property type="component" value="Unassembled WGS sequence"/>
</dbReference>